<evidence type="ECO:0000313" key="1">
    <source>
        <dbReference type="EMBL" id="MDI4647042.1"/>
    </source>
</evidence>
<name>A0ABT6TJM1_9BACL</name>
<keyword evidence="1" id="KW-0378">Hydrolase</keyword>
<dbReference type="Proteomes" id="UP001161691">
    <property type="component" value="Unassembled WGS sequence"/>
</dbReference>
<dbReference type="SUPFAM" id="SSF52266">
    <property type="entry name" value="SGNH hydrolase"/>
    <property type="match status" value="1"/>
</dbReference>
<dbReference type="InterPro" id="IPR036514">
    <property type="entry name" value="SGNH_hydro_sf"/>
</dbReference>
<dbReference type="RefSeq" id="WP_282909848.1">
    <property type="nucleotide sequence ID" value="NZ_JAGRPV010000001.1"/>
</dbReference>
<sequence length="475" mass="52398">MRGTGLGDSLGGLSFLRRYGSRLTAAAFPALAANRRQLRTSCREILLFGDSHGWGQGSADYDGRAHYSTHMSFPYNKGFYARLGAHVRDRLEFGTELLFPEGGGESMKLELAGPVRAPGFYGPAAFLDRAREHLGYLAEQHVFGSEVWTLGRVHGTDGEATPAEFRIPLKSPASMLFIGVVADPDGAALEVRIEAPYYYAAPSGYPKLFLVEGGTLTEAAEPVRNSGSGTIVIDTFAPEPQERVYGVDFGMKRKGNVVLRLAGERRENELCEHAASGMSGERRGSRAILRGVIPDLNRVRNFSMGGHTVGQWLGDGTASFNDGPYDHVDELLRYVAFTPTLAVIQAPVVNEYLRQTPIREFEAALEALVLRLNRHLNADGSRRTDVLMFTTLGDRGIAFEGEPSLSISYEDYYEAIRRFCTRGSFGLIEFHRFFEDAVRDELVDVDLLFDDAIHPGPFANEWIAQGLIAAFDLVW</sequence>
<dbReference type="EMBL" id="JAGRPV010000001">
    <property type="protein sequence ID" value="MDI4647042.1"/>
    <property type="molecule type" value="Genomic_DNA"/>
</dbReference>
<comment type="caution">
    <text evidence="1">The sequence shown here is derived from an EMBL/GenBank/DDBJ whole genome shotgun (WGS) entry which is preliminary data.</text>
</comment>
<keyword evidence="2" id="KW-1185">Reference proteome</keyword>
<gene>
    <name evidence="1" type="ORF">KB449_18845</name>
</gene>
<dbReference type="Gene3D" id="3.40.50.1110">
    <property type="entry name" value="SGNH hydrolase"/>
    <property type="match status" value="1"/>
</dbReference>
<reference evidence="1" key="1">
    <citation type="submission" date="2023-04" db="EMBL/GenBank/DDBJ databases">
        <title>Comparative genomic analysis of Cohnella hashimotonis sp. nov., isolated from the International Space Station.</title>
        <authorList>
            <person name="Venkateswaran K."/>
            <person name="Simpson A."/>
        </authorList>
    </citation>
    <scope>NUCLEOTIDE SEQUENCE</scope>
    <source>
        <strain evidence="1">F6_2S_P_1</strain>
    </source>
</reference>
<accession>A0ABT6TJM1</accession>
<dbReference type="EC" id="3.1.-.-" evidence="1"/>
<organism evidence="1 2">
    <name type="scientific">Cohnella hashimotonis</name>
    <dbReference type="NCBI Taxonomy" id="2826895"/>
    <lineage>
        <taxon>Bacteria</taxon>
        <taxon>Bacillati</taxon>
        <taxon>Bacillota</taxon>
        <taxon>Bacilli</taxon>
        <taxon>Bacillales</taxon>
        <taxon>Paenibacillaceae</taxon>
        <taxon>Cohnella</taxon>
    </lineage>
</organism>
<proteinExistence type="predicted"/>
<dbReference type="GO" id="GO:0016787">
    <property type="term" value="F:hydrolase activity"/>
    <property type="evidence" value="ECO:0007669"/>
    <property type="project" value="UniProtKB-KW"/>
</dbReference>
<evidence type="ECO:0000313" key="2">
    <source>
        <dbReference type="Proteomes" id="UP001161691"/>
    </source>
</evidence>
<protein>
    <submittedName>
        <fullName evidence="1">SGNH/GDSL hydrolase family protein</fullName>
        <ecNumber evidence="1">3.1.-.-</ecNumber>
    </submittedName>
</protein>